<keyword evidence="2" id="KW-1185">Reference proteome</keyword>
<dbReference type="EMBL" id="CM023482">
    <property type="protein sequence ID" value="KAH6939951.1"/>
    <property type="molecule type" value="Genomic_DNA"/>
</dbReference>
<comment type="caution">
    <text evidence="1">The sequence shown here is derived from an EMBL/GenBank/DDBJ whole genome shotgun (WGS) entry which is preliminary data.</text>
</comment>
<accession>A0ACB7T1G8</accession>
<evidence type="ECO:0000313" key="1">
    <source>
        <dbReference type="EMBL" id="KAH6939951.1"/>
    </source>
</evidence>
<evidence type="ECO:0000313" key="2">
    <source>
        <dbReference type="Proteomes" id="UP000821845"/>
    </source>
</evidence>
<name>A0ACB7T1G8_HYAAI</name>
<proteinExistence type="predicted"/>
<dbReference type="Proteomes" id="UP000821845">
    <property type="component" value="Chromosome 2"/>
</dbReference>
<sequence length="114" mass="12097">MSGGSNTHSRPKTEAASAAFQRRPLHAHPSVGSWRAQDAAEANSPERSAVTVVVSRRCASDGHWTGSMSSSLVHSSYLRDVETTATGGRWIGGGPEVGGPHHSPTRATRFDWCS</sequence>
<reference evidence="1" key="1">
    <citation type="submission" date="2020-05" db="EMBL/GenBank/DDBJ databases">
        <title>Large-scale comparative analyses of tick genomes elucidate their genetic diversity and vector capacities.</title>
        <authorList>
            <person name="Jia N."/>
            <person name="Wang J."/>
            <person name="Shi W."/>
            <person name="Du L."/>
            <person name="Sun Y."/>
            <person name="Zhan W."/>
            <person name="Jiang J."/>
            <person name="Wang Q."/>
            <person name="Zhang B."/>
            <person name="Ji P."/>
            <person name="Sakyi L.B."/>
            <person name="Cui X."/>
            <person name="Yuan T."/>
            <person name="Jiang B."/>
            <person name="Yang W."/>
            <person name="Lam T.T.-Y."/>
            <person name="Chang Q."/>
            <person name="Ding S."/>
            <person name="Wang X."/>
            <person name="Zhu J."/>
            <person name="Ruan X."/>
            <person name="Zhao L."/>
            <person name="Wei J."/>
            <person name="Que T."/>
            <person name="Du C."/>
            <person name="Cheng J."/>
            <person name="Dai P."/>
            <person name="Han X."/>
            <person name="Huang E."/>
            <person name="Gao Y."/>
            <person name="Liu J."/>
            <person name="Shao H."/>
            <person name="Ye R."/>
            <person name="Li L."/>
            <person name="Wei W."/>
            <person name="Wang X."/>
            <person name="Wang C."/>
            <person name="Yang T."/>
            <person name="Huo Q."/>
            <person name="Li W."/>
            <person name="Guo W."/>
            <person name="Chen H."/>
            <person name="Zhou L."/>
            <person name="Ni X."/>
            <person name="Tian J."/>
            <person name="Zhou Y."/>
            <person name="Sheng Y."/>
            <person name="Liu T."/>
            <person name="Pan Y."/>
            <person name="Xia L."/>
            <person name="Li J."/>
            <person name="Zhao F."/>
            <person name="Cao W."/>
        </authorList>
    </citation>
    <scope>NUCLEOTIDE SEQUENCE</scope>
    <source>
        <strain evidence="1">Hyas-2018</strain>
    </source>
</reference>
<protein>
    <submittedName>
        <fullName evidence="1">Uncharacterized protein</fullName>
    </submittedName>
</protein>
<organism evidence="1 2">
    <name type="scientific">Hyalomma asiaticum</name>
    <name type="common">Tick</name>
    <dbReference type="NCBI Taxonomy" id="266040"/>
    <lineage>
        <taxon>Eukaryota</taxon>
        <taxon>Metazoa</taxon>
        <taxon>Ecdysozoa</taxon>
        <taxon>Arthropoda</taxon>
        <taxon>Chelicerata</taxon>
        <taxon>Arachnida</taxon>
        <taxon>Acari</taxon>
        <taxon>Parasitiformes</taxon>
        <taxon>Ixodida</taxon>
        <taxon>Ixodoidea</taxon>
        <taxon>Ixodidae</taxon>
        <taxon>Hyalomminae</taxon>
        <taxon>Hyalomma</taxon>
    </lineage>
</organism>
<gene>
    <name evidence="1" type="ORF">HPB50_022832</name>
</gene>